<evidence type="ECO:0008006" key="4">
    <source>
        <dbReference type="Google" id="ProtNLM"/>
    </source>
</evidence>
<dbReference type="CDD" id="cd22249">
    <property type="entry name" value="UDM1_RNF168_RNF169-like"/>
    <property type="match status" value="2"/>
</dbReference>
<feature type="region of interest" description="Disordered" evidence="1">
    <location>
        <begin position="2258"/>
        <end position="2311"/>
    </location>
</feature>
<feature type="compositionally biased region" description="Acidic residues" evidence="1">
    <location>
        <begin position="1328"/>
        <end position="1368"/>
    </location>
</feature>
<keyword evidence="3" id="KW-1185">Reference proteome</keyword>
<dbReference type="Proteomes" id="UP000077202">
    <property type="component" value="Unassembled WGS sequence"/>
</dbReference>
<feature type="compositionally biased region" description="Polar residues" evidence="1">
    <location>
        <begin position="2907"/>
        <end position="2921"/>
    </location>
</feature>
<feature type="region of interest" description="Disordered" evidence="1">
    <location>
        <begin position="1981"/>
        <end position="2129"/>
    </location>
</feature>
<feature type="compositionally biased region" description="Basic and acidic residues" evidence="1">
    <location>
        <begin position="39"/>
        <end position="52"/>
    </location>
</feature>
<feature type="region of interest" description="Disordered" evidence="1">
    <location>
        <begin position="193"/>
        <end position="258"/>
    </location>
</feature>
<feature type="region of interest" description="Disordered" evidence="1">
    <location>
        <begin position="742"/>
        <end position="767"/>
    </location>
</feature>
<feature type="region of interest" description="Disordered" evidence="1">
    <location>
        <begin position="1598"/>
        <end position="1954"/>
    </location>
</feature>
<feature type="compositionally biased region" description="Low complexity" evidence="1">
    <location>
        <begin position="2054"/>
        <end position="2082"/>
    </location>
</feature>
<feature type="compositionally biased region" description="Basic and acidic residues" evidence="1">
    <location>
        <begin position="592"/>
        <end position="616"/>
    </location>
</feature>
<dbReference type="PANTHER" id="PTHR31780">
    <property type="entry name" value="STRESS RESPONSE PROTEIN NST1-RELATED"/>
    <property type="match status" value="1"/>
</dbReference>
<feature type="compositionally biased region" description="Low complexity" evidence="1">
    <location>
        <begin position="2784"/>
        <end position="2796"/>
    </location>
</feature>
<sequence>MDLSHWPRIDSGSRPDAWSTRESAFWAEARQGKARQRKAKEGLAGKLHERQGRGLRPPMARASSSSTKFASVNLNKSYGKPVSQGAQLPSSGSSRARIATHGGMLLLTRPVRSQPAAAAVQKGAKLTVPRPVNLPSLRREHAGNDPTIALVGGTGASGWTKQQQKEAEEAAVAPVPGETTVVTARSTPALSAGSTWGTLQPPPVGQPVANPPPYFAPVNGDLRPSSSPQTVVRSGVYTPPRARTVQASAPPPAPGPPAAIAKAVVLRGEDFPTLQAALPPPPAPPQHRQKELQQKQRVKQQELKDQQQKLQQLSQKHPGDEPLQPQVVVPQLQPSQPVSLQPQREQPVQNLSKETALPSEPQPAGQAGSRPGFKTEVSSYVPVLPGRVNQRSNWTDDEREPAQNLRPQGGSGPYSDWPDRSDRERPEREHFIDDPRRGNRSDDYGFGRQSTQREMQPAFVPGGREGSYNREGEGSRESGFGIDVGFAREGNFNPNHNFDNREAAFSREGMGSRDGFTGREGSISRERHHVKDGGYNREAGVSRDGGFGREGGFGRHGAFGRDGSGREFGTGKDSNLDRDGYGRPRSGGGRDFINDREGFPFREGFVKDTGPREGFSRDASYGRDSSSRDGSYNRDVRRPPSGDYEGGRGRYGGERFARGGTNRYDAVPDFANNKGSHFSSGRGVLALDAGLDFSRDKRFGVPYTEDSFARDFPDLPSLDFRASSGLGIEALAGLGLESKLGRRKKDEMKDSNFHDPERESFEAELERVQKAQEQERLRKIEEKERAVEMARKEQEEQERLAREEQERQLRLEEEAIAAANRAELEALEAARKVEDERRAREEEKRAIQLEEERRKENARRKLLELEERIAKREAEKKKQEADSSLFSEDEMFRAQRAEDEEVAISRDDVAREEEERMVASITEADQDDDDRAPLRPSRRPPSPLLPRSSQEEYPSRVKSPDLQHSISTRRMPDLRGGNAFESERSRPFMSWRRDAPDNGSGPSQSSLYVRDEGLEFAHNMIRDRMYSARNYGERDTYYGSPNSVLTSEAGPGDYPIRKDRTQGYQERRWVSEEAGPSNKRSASPRATTPERDGGYLESSYDRDGDRHWGRDKIDRRRNREVHRISPPPPPSTYLQGPDALESSSYGGRLRHSFAKQPRVPPPLRAPLLRPPLKAPRDQSNSSPSPLLHPTSDDGRNSSWDQEIVQDNQRGFTSHPARSGQTERSLSQAESGQRESSYNTDKFQGKDWLGSSALTQRGHPASSKVHSDSQDEKSDQQSVGMEQEPSSPEDDSSLPPGTPGSDHDQEAEKSEDEVLPSGERIEEGKSEEEVVYGGDEEAEEERGDVDDQEEEFDEDEEYEAGEWEDDVDQDVERSEVINESGGGGDFNSEEYESGPLDGKEGSGSEDSGEYEEKSPEGMLEGVSNMKHALSADNEQKEPPREEIADERLQHDVLQQTVTQPFLQQTTLSSTSTPLTATASVQTVSGENFENRQSLLSQLQQPLSFMALSLPQSHAAVAPNQVPSVLTSLPVLHNAQEGPVTLQFGLLPSTSLVPTTVPAIQIGSIQMPLHVHPQAGPQFTPLHGPPTPLFQFGQLGHHTSVPSFMHPSPVQQSMMQSQAPDFLASQSNGPSTQGAPLPSSQGKDQLVAGQAESHGSVPTAKSNWSNQTSKNAGELRSGEADGLDTRSGGGNGLRPERRGRERGPRDVMGVAGGQQSVSSQSKAVQRVGSEGALESSSSENSVVVPMDNNVENNQGGDSPWQRPYSGGRGRGNPTRWGASSARGRGRSGSYGGRGAPHGNFEGYGTAPGNYPQDTGSDGGLRTRPSRRSAFRRTEFKVRDSSLQGFSEGAGPAKYPGVRDKYAHMSGWSDASIPSGNFSDGAGSRENYRDSSSHVHDRYYGEGGGRTSQSALGKVERSGSTEGLQKNGRAAGYSLSRPAEGVLGKYSPDVGSEASLQSGIGQAFEQPGIEAPSDEDDFIEVRSKRQMLNDRREQKEKELKAKTKDLKAKEQAARKQRPPPKGGFQGDSGALGGIKGTSLAGVSDKKTVAQVASLDPSNSSNSRLVSSGNSPAVASSSLPSSITSAQLQPPIGTPAGGSADVTYDKRPKNSKIVSNRPTRINPAPGVNLSENDVPVTNSGSYDNQENLASTTLAWGGTRSTLQVVSLTQIQLEEAMKPVRFEGPVPQQLPLGERSSLLLESGTTVGSATSKDKNTASVTGPIGSLLAGEKIQFGAVTSPPIPLTNSRPLTPGLNAVVGSSLGSRADASSDDADLKSKAKRLSGGESEVGTFTGKGKRTRGEEERSGDSVDPEAEAEAEAAASAVAVAAISSDESVGSSLHGDVQNIPLRGVGLPVSGSKSAYGSSSVTSLHSEYWPADTAITMGDATTSSVMMQASGLEESMTVALPADLSVEPTSSMSLRGPLPNSSGLLLPSMPGGPLQFRGLEMGSMLGGPMFGFGTSKDASQGPQGSTSGSVHDQGISSAGPGSGGWQPQHSGGVDSYYAGPPPSGYTGPFINPTGALPSIQGHPPMLVYTNPFASVSQFGQLGVSFMNPQQYLPSGKQPDWKHTPVSTSGPGVVGMSGNEVGGGLGGIISGQRSSGVATNVQRMAPGPSVMPTPGPFDLNLSAPFQIPGVDVSMQSQWSHVPGPPLHTVPMSGPLMGFTMQTRHSRGPTHLGHLPHMMETTSGFNIVPASNPGSSGLFQSVDPAAQFPDELGLGDSSSSGTNTSSSFRGQRPSNRAPPVSSSIVTPTGGPGPGAGNNKLRSGRRSSRVSRSGGSLGAGGNGSGSMPSVGMGSSSGTNAQGTNGSRIQSPHHSTSSQMPPMSMGQHSHSNQYSDQRGVPQQGLPRVGAQGGWSGQVRKGGGPGRPPVAERGSSGEKPYVSSSSKLKQVYVVKPSSSPRRNIGEPASNLFSGSDVGQTTVGH</sequence>
<feature type="region of interest" description="Disordered" evidence="1">
    <location>
        <begin position="1"/>
        <end position="68"/>
    </location>
</feature>
<dbReference type="PANTHER" id="PTHR31780:SF10">
    <property type="entry name" value="LD36051P"/>
    <property type="match status" value="1"/>
</dbReference>
<feature type="compositionally biased region" description="Polar residues" evidence="1">
    <location>
        <begin position="1196"/>
        <end position="1211"/>
    </location>
</feature>
<feature type="compositionally biased region" description="Low complexity" evidence="1">
    <location>
        <begin position="308"/>
        <end position="343"/>
    </location>
</feature>
<comment type="caution">
    <text evidence="2">The sequence shown here is derived from an EMBL/GenBank/DDBJ whole genome shotgun (WGS) entry which is preliminary data.</text>
</comment>
<accession>A0A176VQG3</accession>
<proteinExistence type="predicted"/>
<feature type="region of interest" description="Disordered" evidence="1">
    <location>
        <begin position="2707"/>
        <end position="2921"/>
    </location>
</feature>
<feature type="compositionally biased region" description="Basic and acidic residues" evidence="1">
    <location>
        <begin position="1692"/>
        <end position="1703"/>
    </location>
</feature>
<feature type="region of interest" description="Disordered" evidence="1">
    <location>
        <begin position="1032"/>
        <end position="1422"/>
    </location>
</feature>
<feature type="compositionally biased region" description="Polar residues" evidence="1">
    <location>
        <begin position="2728"/>
        <end position="2745"/>
    </location>
</feature>
<name>A0A176VQG3_MARPO</name>
<feature type="compositionally biased region" description="Basic and acidic residues" evidence="1">
    <location>
        <begin position="1055"/>
        <end position="1071"/>
    </location>
</feature>
<feature type="compositionally biased region" description="Gly residues" evidence="1">
    <location>
        <begin position="2848"/>
        <end position="2862"/>
    </location>
</feature>
<feature type="compositionally biased region" description="Gly residues" evidence="1">
    <location>
        <begin position="1784"/>
        <end position="1793"/>
    </location>
</feature>
<feature type="compositionally biased region" description="Gly residues" evidence="1">
    <location>
        <begin position="543"/>
        <end position="568"/>
    </location>
</feature>
<feature type="compositionally biased region" description="Basic and acidic residues" evidence="1">
    <location>
        <begin position="872"/>
        <end position="881"/>
    </location>
</feature>
<feature type="compositionally biased region" description="Gly residues" evidence="1">
    <location>
        <begin position="2020"/>
        <end position="2032"/>
    </location>
</feature>
<evidence type="ECO:0000256" key="1">
    <source>
        <dbReference type="SAM" id="MobiDB-lite"/>
    </source>
</evidence>
<evidence type="ECO:0000313" key="2">
    <source>
        <dbReference type="EMBL" id="OAE22205.1"/>
    </source>
</evidence>
<feature type="compositionally biased region" description="Basic and acidic residues" evidence="1">
    <location>
        <begin position="1"/>
        <end position="13"/>
    </location>
</feature>
<feature type="compositionally biased region" description="Pro residues" evidence="1">
    <location>
        <begin position="200"/>
        <end position="215"/>
    </location>
</feature>
<reference evidence="2" key="1">
    <citation type="submission" date="2016-03" db="EMBL/GenBank/DDBJ databases">
        <title>Mechanisms controlling the formation of the plant cell surface in tip-growing cells are functionally conserved among land plants.</title>
        <authorList>
            <person name="Honkanen S."/>
            <person name="Jones V.A."/>
            <person name="Morieri G."/>
            <person name="Champion C."/>
            <person name="Hetherington A.J."/>
            <person name="Kelly S."/>
            <person name="Saint-Marcoux D."/>
            <person name="Proust H."/>
            <person name="Prescott H."/>
            <person name="Dolan L."/>
        </authorList>
    </citation>
    <scope>NUCLEOTIDE SEQUENCE [LARGE SCALE GENOMIC DNA]</scope>
    <source>
        <tissue evidence="2">Whole gametophyte</tissue>
    </source>
</reference>
<dbReference type="InterPro" id="IPR051195">
    <property type="entry name" value="Fungal_stress_NST1"/>
</dbReference>
<dbReference type="EMBL" id="LVLJ01003257">
    <property type="protein sequence ID" value="OAE22205.1"/>
    <property type="molecule type" value="Genomic_DNA"/>
</dbReference>
<feature type="compositionally biased region" description="Basic and acidic residues" evidence="1">
    <location>
        <begin position="1264"/>
        <end position="1274"/>
    </location>
</feature>
<feature type="compositionally biased region" description="Basic and acidic residues" evidence="1">
    <location>
        <begin position="1883"/>
        <end position="1897"/>
    </location>
</feature>
<feature type="compositionally biased region" description="Polar residues" evidence="1">
    <location>
        <begin position="2797"/>
        <end position="2834"/>
    </location>
</feature>
<feature type="compositionally biased region" description="Gly residues" evidence="1">
    <location>
        <begin position="2774"/>
        <end position="2783"/>
    </location>
</feature>
<feature type="compositionally biased region" description="Basic and acidic residues" evidence="1">
    <location>
        <begin position="744"/>
        <end position="767"/>
    </location>
</feature>
<feature type="compositionally biased region" description="Low complexity" evidence="1">
    <location>
        <begin position="1705"/>
        <end position="1742"/>
    </location>
</feature>
<feature type="compositionally biased region" description="Basic and acidic residues" evidence="1">
    <location>
        <begin position="625"/>
        <end position="657"/>
    </location>
</feature>
<feature type="compositionally biased region" description="Basic and acidic residues" evidence="1">
    <location>
        <begin position="981"/>
        <end position="996"/>
    </location>
</feature>
<feature type="compositionally biased region" description="Pro residues" evidence="1">
    <location>
        <begin position="1158"/>
        <end position="1173"/>
    </location>
</feature>
<feature type="compositionally biased region" description="Polar residues" evidence="1">
    <location>
        <begin position="1622"/>
        <end position="1641"/>
    </location>
</feature>
<feature type="compositionally biased region" description="Polar residues" evidence="1">
    <location>
        <begin position="1218"/>
        <end position="1241"/>
    </location>
</feature>
<feature type="compositionally biased region" description="Basic and acidic residues" evidence="1">
    <location>
        <begin position="1088"/>
        <end position="1114"/>
    </location>
</feature>
<organism evidence="2 3">
    <name type="scientific">Marchantia polymorpha subsp. ruderalis</name>
    <dbReference type="NCBI Taxonomy" id="1480154"/>
    <lineage>
        <taxon>Eukaryota</taxon>
        <taxon>Viridiplantae</taxon>
        <taxon>Streptophyta</taxon>
        <taxon>Embryophyta</taxon>
        <taxon>Marchantiophyta</taxon>
        <taxon>Marchantiopsida</taxon>
        <taxon>Marchantiidae</taxon>
        <taxon>Marchantiales</taxon>
        <taxon>Marchantiaceae</taxon>
        <taxon>Marchantia</taxon>
    </lineage>
</organism>
<feature type="region of interest" description="Disordered" evidence="1">
    <location>
        <begin position="2683"/>
        <end position="2702"/>
    </location>
</feature>
<feature type="region of interest" description="Disordered" evidence="1">
    <location>
        <begin position="2452"/>
        <end position="2500"/>
    </location>
</feature>
<evidence type="ECO:0000313" key="3">
    <source>
        <dbReference type="Proteomes" id="UP000077202"/>
    </source>
</evidence>
<feature type="compositionally biased region" description="Basic and acidic residues" evidence="1">
    <location>
        <begin position="1318"/>
        <end position="1327"/>
    </location>
</feature>
<feature type="compositionally biased region" description="Basic and acidic residues" evidence="1">
    <location>
        <begin position="522"/>
        <end position="535"/>
    </location>
</feature>
<feature type="compositionally biased region" description="Low complexity" evidence="1">
    <location>
        <begin position="2717"/>
        <end position="2727"/>
    </location>
</feature>
<protein>
    <recommendedName>
        <fullName evidence="4">BAT2 N-terminal domain-containing protein</fullName>
    </recommendedName>
</protein>
<feature type="compositionally biased region" description="Basic and acidic residues" evidence="1">
    <location>
        <begin position="467"/>
        <end position="476"/>
    </location>
</feature>
<feature type="compositionally biased region" description="Basic and acidic residues" evidence="1">
    <location>
        <begin position="890"/>
        <end position="917"/>
    </location>
</feature>
<feature type="compositionally biased region" description="Polar residues" evidence="1">
    <location>
        <begin position="1657"/>
        <end position="1669"/>
    </location>
</feature>
<feature type="compositionally biased region" description="Polar residues" evidence="1">
    <location>
        <begin position="344"/>
        <end position="353"/>
    </location>
</feature>
<feature type="compositionally biased region" description="Basic and acidic residues" evidence="1">
    <location>
        <begin position="2294"/>
        <end position="2303"/>
    </location>
</feature>
<feature type="region of interest" description="Disordered" evidence="1">
    <location>
        <begin position="872"/>
        <end position="1008"/>
    </location>
</feature>
<feature type="region of interest" description="Disordered" evidence="1">
    <location>
        <begin position="271"/>
        <end position="668"/>
    </location>
</feature>
<gene>
    <name evidence="2" type="ORF">AXG93_4291s1000</name>
</gene>
<feature type="compositionally biased region" description="Basic and acidic residues" evidence="1">
    <location>
        <begin position="949"/>
        <end position="961"/>
    </location>
</feature>
<feature type="compositionally biased region" description="Basic and acidic residues" evidence="1">
    <location>
        <begin position="417"/>
        <end position="445"/>
    </location>
</feature>
<feature type="compositionally biased region" description="Basic and acidic residues" evidence="1">
    <location>
        <begin position="1981"/>
        <end position="2010"/>
    </location>
</feature>
<feature type="compositionally biased region" description="Basic and acidic residues" evidence="1">
    <location>
        <begin position="288"/>
        <end position="307"/>
    </location>
</feature>
<feature type="region of interest" description="Disordered" evidence="1">
    <location>
        <begin position="830"/>
        <end position="860"/>
    </location>
</feature>
<feature type="compositionally biased region" description="Polar residues" evidence="1">
    <location>
        <begin position="2458"/>
        <end position="2478"/>
    </location>
</feature>